<dbReference type="Gene3D" id="1.25.40.10">
    <property type="entry name" value="Tetratricopeptide repeat domain"/>
    <property type="match status" value="1"/>
</dbReference>
<dbReference type="NCBIfam" id="TIGR00756">
    <property type="entry name" value="PPR"/>
    <property type="match status" value="2"/>
</dbReference>
<evidence type="ECO:0000313" key="4">
    <source>
        <dbReference type="EMBL" id="TQD84766.1"/>
    </source>
</evidence>
<dbReference type="PROSITE" id="PS51375">
    <property type="entry name" value="PPR"/>
    <property type="match status" value="1"/>
</dbReference>
<sequence length="138" mass="15112">MLQMRPLSSVIRFNQVLTQVAKLKHYATVIVLNDQMGLLGIGPNAYTLNIIINCFSHLNQIGFGLSVLGKFFNTLIHGFLLQNREADAVGILNKMMESGTCKPNVVTFGTLIKGLCMKGNNTGSIQLLKKMEEAGCKP</sequence>
<evidence type="ECO:0000256" key="3">
    <source>
        <dbReference type="PROSITE-ProRule" id="PRU00708"/>
    </source>
</evidence>
<dbReference type="PANTHER" id="PTHR47941">
    <property type="entry name" value="PENTATRICOPEPTIDE REPEAT-CONTAINING PROTEIN 3, MITOCHONDRIAL"/>
    <property type="match status" value="1"/>
</dbReference>
<dbReference type="EMBL" id="VIEB01000621">
    <property type="protein sequence ID" value="TQD84766.1"/>
    <property type="molecule type" value="Genomic_DNA"/>
</dbReference>
<dbReference type="Proteomes" id="UP000315295">
    <property type="component" value="Unassembled WGS sequence"/>
</dbReference>
<dbReference type="InterPro" id="IPR002885">
    <property type="entry name" value="PPR_rpt"/>
</dbReference>
<evidence type="ECO:0000256" key="1">
    <source>
        <dbReference type="ARBA" id="ARBA00007626"/>
    </source>
</evidence>
<keyword evidence="2" id="KW-0677">Repeat</keyword>
<feature type="repeat" description="PPR" evidence="3">
    <location>
        <begin position="104"/>
        <end position="138"/>
    </location>
</feature>
<proteinExistence type="inferred from homology"/>
<organism evidence="4 5">
    <name type="scientific">Malus baccata</name>
    <name type="common">Siberian crab apple</name>
    <name type="synonym">Pyrus baccata</name>
    <dbReference type="NCBI Taxonomy" id="106549"/>
    <lineage>
        <taxon>Eukaryota</taxon>
        <taxon>Viridiplantae</taxon>
        <taxon>Streptophyta</taxon>
        <taxon>Embryophyta</taxon>
        <taxon>Tracheophyta</taxon>
        <taxon>Spermatophyta</taxon>
        <taxon>Magnoliopsida</taxon>
        <taxon>eudicotyledons</taxon>
        <taxon>Gunneridae</taxon>
        <taxon>Pentapetalae</taxon>
        <taxon>rosids</taxon>
        <taxon>fabids</taxon>
        <taxon>Rosales</taxon>
        <taxon>Rosaceae</taxon>
        <taxon>Amygdaloideae</taxon>
        <taxon>Maleae</taxon>
        <taxon>Malus</taxon>
    </lineage>
</organism>
<comment type="similarity">
    <text evidence="1">Belongs to the PPR family. P subfamily.</text>
</comment>
<comment type="caution">
    <text evidence="4">The sequence shown here is derived from an EMBL/GenBank/DDBJ whole genome shotgun (WGS) entry which is preliminary data.</text>
</comment>
<reference evidence="4 5" key="1">
    <citation type="journal article" date="2019" name="G3 (Bethesda)">
        <title>Sequencing of a Wild Apple (Malus baccata) Genome Unravels the Differences Between Cultivated and Wild Apple Species Regarding Disease Resistance and Cold Tolerance.</title>
        <authorList>
            <person name="Chen X."/>
        </authorList>
    </citation>
    <scope>NUCLEOTIDE SEQUENCE [LARGE SCALE GENOMIC DNA]</scope>
    <source>
        <strain evidence="5">cv. Shandingzi</strain>
        <tissue evidence="4">Leaves</tissue>
    </source>
</reference>
<protein>
    <recommendedName>
        <fullName evidence="6">Pentatricopeptide repeat-containing protein</fullName>
    </recommendedName>
</protein>
<keyword evidence="5" id="KW-1185">Reference proteome</keyword>
<dbReference type="Pfam" id="PF13041">
    <property type="entry name" value="PPR_2"/>
    <property type="match status" value="1"/>
</dbReference>
<dbReference type="InterPro" id="IPR011990">
    <property type="entry name" value="TPR-like_helical_dom_sf"/>
</dbReference>
<name>A0A540LE63_MALBA</name>
<evidence type="ECO:0000313" key="5">
    <source>
        <dbReference type="Proteomes" id="UP000315295"/>
    </source>
</evidence>
<accession>A0A540LE63</accession>
<evidence type="ECO:0008006" key="6">
    <source>
        <dbReference type="Google" id="ProtNLM"/>
    </source>
</evidence>
<dbReference type="AlphaFoldDB" id="A0A540LE63"/>
<evidence type="ECO:0000256" key="2">
    <source>
        <dbReference type="ARBA" id="ARBA00022737"/>
    </source>
</evidence>
<gene>
    <name evidence="4" type="ORF">C1H46_029692</name>
</gene>